<evidence type="ECO:0000313" key="3">
    <source>
        <dbReference type="Proteomes" id="UP000478417"/>
    </source>
</evidence>
<comment type="caution">
    <text evidence="2">The sequence shown here is derived from an EMBL/GenBank/DDBJ whole genome shotgun (WGS) entry which is preliminary data.</text>
</comment>
<evidence type="ECO:0000313" key="2">
    <source>
        <dbReference type="EMBL" id="NDV62321.1"/>
    </source>
</evidence>
<feature type="domain" description="Polysaccharide pyruvyl transferase" evidence="1">
    <location>
        <begin position="52"/>
        <end position="313"/>
    </location>
</feature>
<sequence>MKYLFFDLPVHRAILNPEEKPIQQILREAGGNTGNLLFRYAIRSQIGDELVDTHWKEGVALAQTGKFDGVVLAGANWLNTSQPFGNEKRARALRELGLPVICIGLGCQHYFTTHEKLEFPKETLDFLDALRELEACVLVRDEMTLIQCRHYGLKDVHLTGCPSNFINSSDDFADKLISKTERSHYDKVILNSGHFAGPTLELDRKLLPLTKHRPGSYLVQANHNGAIAMALDKSGEYSGKDIRHMRKSFKLGGGFFGRKEAFEEWRSLLGVYLDVEAWLKDASSWDFAIGSRIHGTMAPVQAGTPAVLVATDSRTEGLASLMGVPYIKIEDALKLENPVSVKDLINLSQLDWMSYVEKRKKLAREYASHLNRFGLTLTPSLERIIS</sequence>
<dbReference type="AlphaFoldDB" id="A0A6B2M040"/>
<name>A0A6B2M040_9BACT</name>
<dbReference type="GO" id="GO:0016740">
    <property type="term" value="F:transferase activity"/>
    <property type="evidence" value="ECO:0007669"/>
    <property type="project" value="UniProtKB-KW"/>
</dbReference>
<evidence type="ECO:0000259" key="1">
    <source>
        <dbReference type="Pfam" id="PF04230"/>
    </source>
</evidence>
<dbReference type="EMBL" id="JAAGNX010000002">
    <property type="protein sequence ID" value="NDV62321.1"/>
    <property type="molecule type" value="Genomic_DNA"/>
</dbReference>
<dbReference type="InterPro" id="IPR007345">
    <property type="entry name" value="Polysacch_pyruvyl_Trfase"/>
</dbReference>
<keyword evidence="2" id="KW-0808">Transferase</keyword>
<gene>
    <name evidence="2" type="ORF">G0Q06_07665</name>
</gene>
<accession>A0A6B2M040</accession>
<dbReference type="Pfam" id="PF04230">
    <property type="entry name" value="PS_pyruv_trans"/>
    <property type="match status" value="1"/>
</dbReference>
<keyword evidence="3" id="KW-1185">Reference proteome</keyword>
<dbReference type="RefSeq" id="WP_163964106.1">
    <property type="nucleotide sequence ID" value="NZ_JAAGNX010000002.1"/>
</dbReference>
<protein>
    <submittedName>
        <fullName evidence="2">Polysaccharide pyruvyl transferase family protein</fullName>
    </submittedName>
</protein>
<dbReference type="Proteomes" id="UP000478417">
    <property type="component" value="Unassembled WGS sequence"/>
</dbReference>
<reference evidence="2 3" key="1">
    <citation type="submission" date="2020-02" db="EMBL/GenBank/DDBJ databases">
        <title>Albibacoteraceae fam. nov., the first described family within the subdivision 4 Verrucomicrobia.</title>
        <authorList>
            <person name="Xi F."/>
        </authorList>
    </citation>
    <scope>NUCLEOTIDE SEQUENCE [LARGE SCALE GENOMIC DNA]</scope>
    <source>
        <strain evidence="2 3">CK1056</strain>
    </source>
</reference>
<proteinExistence type="predicted"/>
<organism evidence="2 3">
    <name type="scientific">Oceanipulchritudo coccoides</name>
    <dbReference type="NCBI Taxonomy" id="2706888"/>
    <lineage>
        <taxon>Bacteria</taxon>
        <taxon>Pseudomonadati</taxon>
        <taxon>Verrucomicrobiota</taxon>
        <taxon>Opitutia</taxon>
        <taxon>Puniceicoccales</taxon>
        <taxon>Oceanipulchritudinaceae</taxon>
        <taxon>Oceanipulchritudo</taxon>
    </lineage>
</organism>